<dbReference type="OrthoDB" id="9783157at2"/>
<name>A0A5K7YJX6_9BACT</name>
<dbReference type="GO" id="GO:0016788">
    <property type="term" value="F:hydrolase activity, acting on ester bonds"/>
    <property type="evidence" value="ECO:0007669"/>
    <property type="project" value="InterPro"/>
</dbReference>
<dbReference type="RefSeq" id="WP_155316621.1">
    <property type="nucleotide sequence ID" value="NZ_AP021874.1"/>
</dbReference>
<keyword evidence="2" id="KW-1185">Reference proteome</keyword>
<dbReference type="Pfam" id="PF01026">
    <property type="entry name" value="TatD_DNase"/>
    <property type="match status" value="1"/>
</dbReference>
<dbReference type="Proteomes" id="UP000427906">
    <property type="component" value="Chromosome"/>
</dbReference>
<reference evidence="1 2" key="1">
    <citation type="submission" date="2019-11" db="EMBL/GenBank/DDBJ databases">
        <title>Comparative genomics of hydrocarbon-degrading Desulfosarcina strains.</title>
        <authorList>
            <person name="Watanabe M."/>
            <person name="Kojima H."/>
            <person name="Fukui M."/>
        </authorList>
    </citation>
    <scope>NUCLEOTIDE SEQUENCE [LARGE SCALE GENOMIC DNA]</scope>
    <source>
        <strain evidence="1 2">PL12</strain>
    </source>
</reference>
<gene>
    <name evidence="1" type="ORF">DSCA_23900</name>
</gene>
<dbReference type="SUPFAM" id="SSF51556">
    <property type="entry name" value="Metallo-dependent hydrolases"/>
    <property type="match status" value="1"/>
</dbReference>
<evidence type="ECO:0000313" key="2">
    <source>
        <dbReference type="Proteomes" id="UP000427906"/>
    </source>
</evidence>
<sequence>MKSILDSHVHLDLILRHHPHRLQWLKENSCAVVSWSYFEGVESVAQLEASLQAKADCIRTLTAAGLNCHYLAGIHPRSMPPDLKPSQIGPILEPFIDDPACLGIGEIGLETGDAREREVFVAQLEIGRRLLKRRKRIGVHTPRSDKRRITAVILEILDRFPELRPGLVVDHCTVETIGAVLEAGFWAGVTLSPAKTAWPEMTRIVSIHADQVDRIMCNTDSGSMFFEDAVRCRHRDDLPEALREKLFYLNASTFFNLN</sequence>
<dbReference type="AlphaFoldDB" id="A0A5K7YJX6"/>
<dbReference type="InterPro" id="IPR001130">
    <property type="entry name" value="TatD-like"/>
</dbReference>
<dbReference type="PANTHER" id="PTHR42658:SF1">
    <property type="entry name" value="HYDROLASE TATD"/>
    <property type="match status" value="1"/>
</dbReference>
<evidence type="ECO:0000313" key="1">
    <source>
        <dbReference type="EMBL" id="BBO68460.1"/>
    </source>
</evidence>
<dbReference type="InterPro" id="IPR012022">
    <property type="entry name" value="UCP005295"/>
</dbReference>
<dbReference type="Gene3D" id="3.20.20.140">
    <property type="entry name" value="Metal-dependent hydrolases"/>
    <property type="match status" value="1"/>
</dbReference>
<accession>A0A5K7YJX6</accession>
<organism evidence="1 2">
    <name type="scientific">Desulfosarcina alkanivorans</name>
    <dbReference type="NCBI Taxonomy" id="571177"/>
    <lineage>
        <taxon>Bacteria</taxon>
        <taxon>Pseudomonadati</taxon>
        <taxon>Thermodesulfobacteriota</taxon>
        <taxon>Desulfobacteria</taxon>
        <taxon>Desulfobacterales</taxon>
        <taxon>Desulfosarcinaceae</taxon>
        <taxon>Desulfosarcina</taxon>
    </lineage>
</organism>
<dbReference type="KEGG" id="dalk:DSCA_23900"/>
<dbReference type="InterPro" id="IPR032466">
    <property type="entry name" value="Metal_Hydrolase"/>
</dbReference>
<protein>
    <recommendedName>
        <fullName evidence="3">TatD family hydrolase</fullName>
    </recommendedName>
</protein>
<dbReference type="EMBL" id="AP021874">
    <property type="protein sequence ID" value="BBO68460.1"/>
    <property type="molecule type" value="Genomic_DNA"/>
</dbReference>
<evidence type="ECO:0008006" key="3">
    <source>
        <dbReference type="Google" id="ProtNLM"/>
    </source>
</evidence>
<proteinExistence type="predicted"/>
<dbReference type="PANTHER" id="PTHR42658">
    <property type="entry name" value="HYDROLASE TATD"/>
    <property type="match status" value="1"/>
</dbReference>